<dbReference type="RefSeq" id="WP_307254146.1">
    <property type="nucleotide sequence ID" value="NZ_JAUSTO010000006.1"/>
</dbReference>
<dbReference type="EMBL" id="JAUSTO010000006">
    <property type="protein sequence ID" value="MDQ0152471.1"/>
    <property type="molecule type" value="Genomic_DNA"/>
</dbReference>
<gene>
    <name evidence="1" type="ORF">J2S20_001163</name>
</gene>
<organism evidence="1 2">
    <name type="scientific">Moryella indoligenes</name>
    <dbReference type="NCBI Taxonomy" id="371674"/>
    <lineage>
        <taxon>Bacteria</taxon>
        <taxon>Bacillati</taxon>
        <taxon>Bacillota</taxon>
        <taxon>Clostridia</taxon>
        <taxon>Lachnospirales</taxon>
        <taxon>Lachnospiraceae</taxon>
        <taxon>Moryella</taxon>
    </lineage>
</organism>
<sequence>MKADNPEEVAEISKWYLPYALLMEVTGYTPWLLSERLKIRNEVEAQIPQCKIVLIVDENAEKKIAQKVRQAKKDGVIDNFIYGSISANYLSAVIDAL</sequence>
<dbReference type="AlphaFoldDB" id="A0AAE4ALS3"/>
<name>A0AAE4ALS3_9FIRM</name>
<evidence type="ECO:0000313" key="1">
    <source>
        <dbReference type="EMBL" id="MDQ0152471.1"/>
    </source>
</evidence>
<protein>
    <submittedName>
        <fullName evidence="1">Uncharacterized protein</fullName>
    </submittedName>
</protein>
<accession>A0AAE4ALS3</accession>
<proteinExistence type="predicted"/>
<reference evidence="1" key="1">
    <citation type="submission" date="2023-07" db="EMBL/GenBank/DDBJ databases">
        <title>Genomic Encyclopedia of Type Strains, Phase IV (KMG-IV): sequencing the most valuable type-strain genomes for metagenomic binning, comparative biology and taxonomic classification.</title>
        <authorList>
            <person name="Goeker M."/>
        </authorList>
    </citation>
    <scope>NUCLEOTIDE SEQUENCE</scope>
    <source>
        <strain evidence="1">DSM 19659</strain>
    </source>
</reference>
<keyword evidence="2" id="KW-1185">Reference proteome</keyword>
<evidence type="ECO:0000313" key="2">
    <source>
        <dbReference type="Proteomes" id="UP001241537"/>
    </source>
</evidence>
<dbReference type="Proteomes" id="UP001241537">
    <property type="component" value="Unassembled WGS sequence"/>
</dbReference>
<comment type="caution">
    <text evidence="1">The sequence shown here is derived from an EMBL/GenBank/DDBJ whole genome shotgun (WGS) entry which is preliminary data.</text>
</comment>